<gene>
    <name evidence="1" type="ORF">DCF17_16605</name>
</gene>
<name>A0A2W4XMT7_9CYAN</name>
<protein>
    <submittedName>
        <fullName evidence="1">2'-5' RNA ligase</fullName>
    </submittedName>
</protein>
<organism evidence="1 2">
    <name type="scientific">Shackletoniella antarctica</name>
    <dbReference type="NCBI Taxonomy" id="268115"/>
    <lineage>
        <taxon>Bacteria</taxon>
        <taxon>Bacillati</taxon>
        <taxon>Cyanobacteriota</taxon>
        <taxon>Cyanophyceae</taxon>
        <taxon>Oculatellales</taxon>
        <taxon>Oculatellaceae</taxon>
        <taxon>Shackletoniella</taxon>
    </lineage>
</organism>
<proteinExistence type="predicted"/>
<comment type="caution">
    <text evidence="1">The sequence shown here is derived from an EMBL/GenBank/DDBJ whole genome shotgun (WGS) entry which is preliminary data.</text>
</comment>
<dbReference type="InterPro" id="IPR050580">
    <property type="entry name" value="2H_phosphoesterase_YjcG-like"/>
</dbReference>
<dbReference type="SUPFAM" id="SSF55144">
    <property type="entry name" value="LigT-like"/>
    <property type="match status" value="1"/>
</dbReference>
<accession>A0A2W4XMT7</accession>
<dbReference type="EMBL" id="QBMN01000131">
    <property type="protein sequence ID" value="PZO36951.1"/>
    <property type="molecule type" value="Genomic_DNA"/>
</dbReference>
<evidence type="ECO:0000313" key="2">
    <source>
        <dbReference type="Proteomes" id="UP000249081"/>
    </source>
</evidence>
<keyword evidence="1" id="KW-0436">Ligase</keyword>
<sequence length="199" mass="22041">MTSAPRSARFFVALLPPVAVQDEITAIKRDIWQRFGSQGALNSPPHITLQPPFQWPEGRVGELEQVLADFARGRSPVPVQLQNFSAFAPRVIYVDVVHTEALMALQPGLMAHLEATCGIVDAVAKGRPQFMPHATVGFKDLTREAFHAAWAEFKDRPFAAEFVVPQLTLLHHGGSSSDRPRECLGGQKWQIFSEFLLST</sequence>
<evidence type="ECO:0000313" key="1">
    <source>
        <dbReference type="EMBL" id="PZO36951.1"/>
    </source>
</evidence>
<reference evidence="2" key="1">
    <citation type="submission" date="2018-04" db="EMBL/GenBank/DDBJ databases">
        <authorList>
            <person name="Cornet L."/>
        </authorList>
    </citation>
    <scope>NUCLEOTIDE SEQUENCE [LARGE SCALE GENOMIC DNA]</scope>
</reference>
<reference evidence="1 2" key="2">
    <citation type="submission" date="2018-06" db="EMBL/GenBank/DDBJ databases">
        <title>Metagenomic assembly of (sub)arctic Cyanobacteria and their associated microbiome from non-axenic cultures.</title>
        <authorList>
            <person name="Baurain D."/>
        </authorList>
    </citation>
    <scope>NUCLEOTIDE SEQUENCE [LARGE SCALE GENOMIC DNA]</scope>
    <source>
        <strain evidence="1">ULC041bin1</strain>
    </source>
</reference>
<dbReference type="Gene3D" id="3.90.1140.10">
    <property type="entry name" value="Cyclic phosphodiesterase"/>
    <property type="match status" value="1"/>
</dbReference>
<dbReference type="PANTHER" id="PTHR40037">
    <property type="entry name" value="PHOSPHOESTERASE YJCG-RELATED"/>
    <property type="match status" value="1"/>
</dbReference>
<dbReference type="AlphaFoldDB" id="A0A2W4XMT7"/>
<dbReference type="GO" id="GO:0016874">
    <property type="term" value="F:ligase activity"/>
    <property type="evidence" value="ECO:0007669"/>
    <property type="project" value="UniProtKB-KW"/>
</dbReference>
<dbReference type="Pfam" id="PF13563">
    <property type="entry name" value="2_5_RNA_ligase2"/>
    <property type="match status" value="1"/>
</dbReference>
<dbReference type="Proteomes" id="UP000249081">
    <property type="component" value="Unassembled WGS sequence"/>
</dbReference>
<dbReference type="PANTHER" id="PTHR40037:SF1">
    <property type="entry name" value="PHOSPHOESTERASE SAOUHSC_00951-RELATED"/>
    <property type="match status" value="1"/>
</dbReference>
<dbReference type="InterPro" id="IPR009097">
    <property type="entry name" value="Cyclic_Pdiesterase"/>
</dbReference>